<dbReference type="InterPro" id="IPR001810">
    <property type="entry name" value="F-box_dom"/>
</dbReference>
<evidence type="ECO:0000313" key="2">
    <source>
        <dbReference type="EMBL" id="EYU17875.1"/>
    </source>
</evidence>
<accession>A0A022PUE7</accession>
<dbReference type="CDD" id="cd22160">
    <property type="entry name" value="F-box_AtFBL13-like"/>
    <property type="match status" value="1"/>
</dbReference>
<dbReference type="AlphaFoldDB" id="A0A022PUE7"/>
<dbReference type="Gene3D" id="3.80.10.10">
    <property type="entry name" value="Ribonuclease Inhibitor"/>
    <property type="match status" value="1"/>
</dbReference>
<dbReference type="Pfam" id="PF00646">
    <property type="entry name" value="F-box"/>
    <property type="match status" value="1"/>
</dbReference>
<dbReference type="PROSITE" id="PS50181">
    <property type="entry name" value="FBOX"/>
    <property type="match status" value="1"/>
</dbReference>
<feature type="non-terminal residue" evidence="2">
    <location>
        <position position="498"/>
    </location>
</feature>
<name>A0A022PUE7_ERYGU</name>
<dbReference type="InterPro" id="IPR055411">
    <property type="entry name" value="LRR_FXL15/At3g58940/PEG3-like"/>
</dbReference>
<dbReference type="Gene3D" id="1.20.1280.50">
    <property type="match status" value="1"/>
</dbReference>
<proteinExistence type="predicted"/>
<keyword evidence="3" id="KW-1185">Reference proteome</keyword>
<feature type="domain" description="F-box" evidence="1">
    <location>
        <begin position="11"/>
        <end position="47"/>
    </location>
</feature>
<dbReference type="PANTHER" id="PTHR31639:SF42">
    <property type="entry name" value="OS02G0160200 PROTEIN"/>
    <property type="match status" value="1"/>
</dbReference>
<organism evidence="2 3">
    <name type="scientific">Erythranthe guttata</name>
    <name type="common">Yellow monkey flower</name>
    <name type="synonym">Mimulus guttatus</name>
    <dbReference type="NCBI Taxonomy" id="4155"/>
    <lineage>
        <taxon>Eukaryota</taxon>
        <taxon>Viridiplantae</taxon>
        <taxon>Streptophyta</taxon>
        <taxon>Embryophyta</taxon>
        <taxon>Tracheophyta</taxon>
        <taxon>Spermatophyta</taxon>
        <taxon>Magnoliopsida</taxon>
        <taxon>eudicotyledons</taxon>
        <taxon>Gunneridae</taxon>
        <taxon>Pentapetalae</taxon>
        <taxon>asterids</taxon>
        <taxon>lamiids</taxon>
        <taxon>Lamiales</taxon>
        <taxon>Phrymaceae</taxon>
        <taxon>Erythranthe</taxon>
    </lineage>
</organism>
<dbReference type="PANTHER" id="PTHR31639">
    <property type="entry name" value="F-BOX PROTEIN-LIKE"/>
    <property type="match status" value="1"/>
</dbReference>
<dbReference type="Pfam" id="PF24758">
    <property type="entry name" value="LRR_At5g56370"/>
    <property type="match status" value="1"/>
</dbReference>
<sequence length="498" mass="58411">MAKKLRAANSIDKISELPTDILHKILYYLSHKEAVRTSLLSKAWRYIWCTLPNLDFSDTSAFTNKQHFVSIVNSNLQRYFDQRTCLQELHLSISLNHSDRGLVSLLKRWIPLLKNMGTKKFCLSIRSARHIRACVELPSVVFGAESLHYLHVQRFVLGQKAIQGLVIFKHLKSLHLQQVCIDEDIFHKIILSCPSIETMRVDRCMRLRKIKGNDLRNLKDFFFSRFQNVAFKEGLCRIEIHPPSIEKINITCGDLWLQRGANFLNLKDLCLRLVRSSLDHLSSCKFPCLRSLKIWECEGLKESHIFIDAPKIVYFEYGGDFVPHISIIATSSRVWDSYLNLRFSKVTSLWYFKLNKLLKLLSHSNICVEINQYSMKYRDMIVQENINLGQDDNCDKPVVVERLSLRCHVSLFSSLLEGTFRICRPRNIGDYHYRGDIKRIECLWKILMKRESGREDRKFSEVRMEIYERNKDLWHPTTLSQLPNYQPGEYTVTRFAIK</sequence>
<reference evidence="2 3" key="1">
    <citation type="journal article" date="2013" name="Proc. Natl. Acad. Sci. U.S.A.">
        <title>Fine-scale variation in meiotic recombination in Mimulus inferred from population shotgun sequencing.</title>
        <authorList>
            <person name="Hellsten U."/>
            <person name="Wright K.M."/>
            <person name="Jenkins J."/>
            <person name="Shu S."/>
            <person name="Yuan Y."/>
            <person name="Wessler S.R."/>
            <person name="Schmutz J."/>
            <person name="Willis J.H."/>
            <person name="Rokhsar D.S."/>
        </authorList>
    </citation>
    <scope>NUCLEOTIDE SEQUENCE [LARGE SCALE GENOMIC DNA]</scope>
    <source>
        <strain evidence="3">cv. DUN x IM62</strain>
    </source>
</reference>
<dbReference type="SUPFAM" id="SSF52047">
    <property type="entry name" value="RNI-like"/>
    <property type="match status" value="1"/>
</dbReference>
<evidence type="ECO:0000259" key="1">
    <source>
        <dbReference type="PROSITE" id="PS50181"/>
    </source>
</evidence>
<dbReference type="InterPro" id="IPR032675">
    <property type="entry name" value="LRR_dom_sf"/>
</dbReference>
<evidence type="ECO:0000313" key="3">
    <source>
        <dbReference type="Proteomes" id="UP000030748"/>
    </source>
</evidence>
<dbReference type="InterPro" id="IPR053781">
    <property type="entry name" value="F-box_AtFBL13-like"/>
</dbReference>
<protein>
    <recommendedName>
        <fullName evidence="1">F-box domain-containing protein</fullName>
    </recommendedName>
</protein>
<dbReference type="SUPFAM" id="SSF81383">
    <property type="entry name" value="F-box domain"/>
    <property type="match status" value="1"/>
</dbReference>
<gene>
    <name evidence="2" type="ORF">MIMGU_mgv1a023239mg</name>
</gene>
<dbReference type="Proteomes" id="UP000030748">
    <property type="component" value="Unassembled WGS sequence"/>
</dbReference>
<dbReference type="EMBL" id="KI632352">
    <property type="protein sequence ID" value="EYU17875.1"/>
    <property type="molecule type" value="Genomic_DNA"/>
</dbReference>
<dbReference type="InterPro" id="IPR036047">
    <property type="entry name" value="F-box-like_dom_sf"/>
</dbReference>
<dbReference type="eggNOG" id="ENOG502S269">
    <property type="taxonomic scope" value="Eukaryota"/>
</dbReference>